<accession>A0ABN3B147</accession>
<dbReference type="Proteomes" id="UP001501084">
    <property type="component" value="Unassembled WGS sequence"/>
</dbReference>
<evidence type="ECO:0000259" key="1">
    <source>
        <dbReference type="Pfam" id="PF03235"/>
    </source>
</evidence>
<comment type="caution">
    <text evidence="2">The sequence shown here is derived from an EMBL/GenBank/DDBJ whole genome shotgun (WGS) entry which is preliminary data.</text>
</comment>
<dbReference type="InterPro" id="IPR004919">
    <property type="entry name" value="GmrSD_N"/>
</dbReference>
<proteinExistence type="predicted"/>
<reference evidence="2 3" key="1">
    <citation type="journal article" date="2019" name="Int. J. Syst. Evol. Microbiol.">
        <title>The Global Catalogue of Microorganisms (GCM) 10K type strain sequencing project: providing services to taxonomists for standard genome sequencing and annotation.</title>
        <authorList>
            <consortium name="The Broad Institute Genomics Platform"/>
            <consortium name="The Broad Institute Genome Sequencing Center for Infectious Disease"/>
            <person name="Wu L."/>
            <person name="Ma J."/>
        </authorList>
    </citation>
    <scope>NUCLEOTIDE SEQUENCE [LARGE SCALE GENOMIC DNA]</scope>
    <source>
        <strain evidence="2 3">JCM 14919</strain>
    </source>
</reference>
<keyword evidence="3" id="KW-1185">Reference proteome</keyword>
<organism evidence="2 3">
    <name type="scientific">Leucobacter alluvii</name>
    <dbReference type="NCBI Taxonomy" id="340321"/>
    <lineage>
        <taxon>Bacteria</taxon>
        <taxon>Bacillati</taxon>
        <taxon>Actinomycetota</taxon>
        <taxon>Actinomycetes</taxon>
        <taxon>Micrococcales</taxon>
        <taxon>Microbacteriaceae</taxon>
        <taxon>Leucobacter</taxon>
    </lineage>
</organism>
<dbReference type="RefSeq" id="WP_346056970.1">
    <property type="nucleotide sequence ID" value="NZ_BAAAOP010000001.1"/>
</dbReference>
<gene>
    <name evidence="2" type="ORF">GCM10009786_01010</name>
</gene>
<evidence type="ECO:0000313" key="2">
    <source>
        <dbReference type="EMBL" id="GAA2185278.1"/>
    </source>
</evidence>
<dbReference type="Pfam" id="PF03235">
    <property type="entry name" value="GmrSD_N"/>
    <property type="match status" value="1"/>
</dbReference>
<sequence>MKGYKTTYVGMFQPPQSGMAPINLVEIPLIQRDYAQGRRDSAVDLIRRDFLDVLIAAITNGDPVDLDFVYGEISDGTLRPLDGQQRLTTLFLIHWYVAARLGRLDAAESWLRFSYATRQTAELFCRQLVNPKHPLPTEFEKPSSWIVDQPWYLFSWQHDPTIQSMLVMLDAIHDRLDSAATSLETAWNRLTDTINPSIAFHLLPIDDMPSSEELYIKMNSRGKPLTEFENFKARFERILESVLTPEEFQKIIHKIDGAWADVLWIYAGEDKIVDDEFLRYLEFIIEVCEWRDGIAEAGRLLDRAERVFTAGNEDHTKFLFHAFDTWFDSEAHCPVDIAGVFGSHLVSASEIDGAEQDQVVLFDSANVNLFEECCRRYGEKRGRARSFSLSETLFLFAILLHRQHNTDDIQTRLRILRNLTDRADDEVREERMPALLEATEVLIRTGALSDLRGFNQERVRDEIEKRKYFDDHEDQLGELYALEDHPLLRGRVFAFDLEPRRLAQRAQAFVAIASKAHWSQLGAALLAEGNYGLAIGERGYQFGSGEQESRWRDVLTRRGRGRNAELRSALNGVLDKVDSNAENPSEVFGRITTQFVAQRRTEQYFDWRYYLVAYEEMREGKTGIYYGDQLRVAGTWNYSMCMLRTDSLTGSARYRDPFLLASWNTSSVGQAVQDPWFRGYETEPRWLRLSASDTGIRCVKEGFELSPPVDQDAAVRFRQVCERHGADDVAFLRVSQVTIDGEAIDREDRVQKCAALIRDLVAAGL</sequence>
<evidence type="ECO:0000313" key="3">
    <source>
        <dbReference type="Proteomes" id="UP001501084"/>
    </source>
</evidence>
<protein>
    <recommendedName>
        <fullName evidence="1">GmrSD restriction endonucleases N-terminal domain-containing protein</fullName>
    </recommendedName>
</protein>
<dbReference type="EMBL" id="BAAAOP010000001">
    <property type="protein sequence ID" value="GAA2185278.1"/>
    <property type="molecule type" value="Genomic_DNA"/>
</dbReference>
<name>A0ABN3B147_9MICO</name>
<feature type="domain" description="GmrSD restriction endonucleases N-terminal" evidence="1">
    <location>
        <begin position="25"/>
        <end position="235"/>
    </location>
</feature>